<comment type="caution">
    <text evidence="1">The sequence shown here is derived from an EMBL/GenBank/DDBJ whole genome shotgun (WGS) entry which is preliminary data.</text>
</comment>
<protein>
    <submittedName>
        <fullName evidence="1">Uncharacterized protein</fullName>
    </submittedName>
</protein>
<keyword evidence="2" id="KW-1185">Reference proteome</keyword>
<sequence length="97" mass="10841">MYENRSDTAVVSIIQSFQTSYAPKHKEGEYPEDKDGPVKTLTQDAGIAPYATRQLTWDVCAPELTKLMNPYPEDGTGGFMSEVGAVPTKTRWKWLAQ</sequence>
<organism evidence="1 2">
    <name type="scientific">Actinocorallia aurantiaca</name>
    <dbReference type="NCBI Taxonomy" id="46204"/>
    <lineage>
        <taxon>Bacteria</taxon>
        <taxon>Bacillati</taxon>
        <taxon>Actinomycetota</taxon>
        <taxon>Actinomycetes</taxon>
        <taxon>Streptosporangiales</taxon>
        <taxon>Thermomonosporaceae</taxon>
        <taxon>Actinocorallia</taxon>
    </lineage>
</organism>
<proteinExistence type="predicted"/>
<evidence type="ECO:0000313" key="2">
    <source>
        <dbReference type="Proteomes" id="UP001501842"/>
    </source>
</evidence>
<reference evidence="1 2" key="1">
    <citation type="journal article" date="2019" name="Int. J. Syst. Evol. Microbiol.">
        <title>The Global Catalogue of Microorganisms (GCM) 10K type strain sequencing project: providing services to taxonomists for standard genome sequencing and annotation.</title>
        <authorList>
            <consortium name="The Broad Institute Genomics Platform"/>
            <consortium name="The Broad Institute Genome Sequencing Center for Infectious Disease"/>
            <person name="Wu L."/>
            <person name="Ma J."/>
        </authorList>
    </citation>
    <scope>NUCLEOTIDE SEQUENCE [LARGE SCALE GENOMIC DNA]</scope>
    <source>
        <strain evidence="1 2">JCM 8201</strain>
    </source>
</reference>
<name>A0ABN3TWS1_9ACTN</name>
<accession>A0ABN3TWS1</accession>
<gene>
    <name evidence="1" type="ORF">GCM10010439_07660</name>
</gene>
<evidence type="ECO:0000313" key="1">
    <source>
        <dbReference type="EMBL" id="GAA2720209.1"/>
    </source>
</evidence>
<dbReference type="Proteomes" id="UP001501842">
    <property type="component" value="Unassembled WGS sequence"/>
</dbReference>
<dbReference type="EMBL" id="BAAATZ010000003">
    <property type="protein sequence ID" value="GAA2720209.1"/>
    <property type="molecule type" value="Genomic_DNA"/>
</dbReference>